<dbReference type="Proteomes" id="UP000299102">
    <property type="component" value="Unassembled WGS sequence"/>
</dbReference>
<sequence length="97" mass="10693">MNFFYSIIKGKPLREDEYSRISASSRVSLIDRTVSENFNAGLFDCEHFQPSRRTGSGSDKSSPFGLQRSDLQEEASRRASHCSCNVSAIAGRAVITG</sequence>
<name>A0A4C1SFS3_EUMVA</name>
<accession>A0A4C1SFS3</accession>
<evidence type="ECO:0000313" key="3">
    <source>
        <dbReference type="Proteomes" id="UP000299102"/>
    </source>
</evidence>
<keyword evidence="3" id="KW-1185">Reference proteome</keyword>
<proteinExistence type="predicted"/>
<organism evidence="2 3">
    <name type="scientific">Eumeta variegata</name>
    <name type="common">Bagworm moth</name>
    <name type="synonym">Eumeta japonica</name>
    <dbReference type="NCBI Taxonomy" id="151549"/>
    <lineage>
        <taxon>Eukaryota</taxon>
        <taxon>Metazoa</taxon>
        <taxon>Ecdysozoa</taxon>
        <taxon>Arthropoda</taxon>
        <taxon>Hexapoda</taxon>
        <taxon>Insecta</taxon>
        <taxon>Pterygota</taxon>
        <taxon>Neoptera</taxon>
        <taxon>Endopterygota</taxon>
        <taxon>Lepidoptera</taxon>
        <taxon>Glossata</taxon>
        <taxon>Ditrysia</taxon>
        <taxon>Tineoidea</taxon>
        <taxon>Psychidae</taxon>
        <taxon>Oiketicinae</taxon>
        <taxon>Eumeta</taxon>
    </lineage>
</organism>
<feature type="region of interest" description="Disordered" evidence="1">
    <location>
        <begin position="50"/>
        <end position="79"/>
    </location>
</feature>
<evidence type="ECO:0000256" key="1">
    <source>
        <dbReference type="SAM" id="MobiDB-lite"/>
    </source>
</evidence>
<protein>
    <submittedName>
        <fullName evidence="2">Uncharacterized protein</fullName>
    </submittedName>
</protein>
<reference evidence="2 3" key="1">
    <citation type="journal article" date="2019" name="Commun. Biol.">
        <title>The bagworm genome reveals a unique fibroin gene that provides high tensile strength.</title>
        <authorList>
            <person name="Kono N."/>
            <person name="Nakamura H."/>
            <person name="Ohtoshi R."/>
            <person name="Tomita M."/>
            <person name="Numata K."/>
            <person name="Arakawa K."/>
        </authorList>
    </citation>
    <scope>NUCLEOTIDE SEQUENCE [LARGE SCALE GENOMIC DNA]</scope>
</reference>
<dbReference type="AlphaFoldDB" id="A0A4C1SFS3"/>
<dbReference type="EMBL" id="BGZK01000007">
    <property type="protein sequence ID" value="GBP00972.1"/>
    <property type="molecule type" value="Genomic_DNA"/>
</dbReference>
<comment type="caution">
    <text evidence="2">The sequence shown here is derived from an EMBL/GenBank/DDBJ whole genome shotgun (WGS) entry which is preliminary data.</text>
</comment>
<gene>
    <name evidence="2" type="ORF">EVAR_2270_1</name>
</gene>
<evidence type="ECO:0000313" key="2">
    <source>
        <dbReference type="EMBL" id="GBP00972.1"/>
    </source>
</evidence>
<feature type="compositionally biased region" description="Polar residues" evidence="1">
    <location>
        <begin position="51"/>
        <end position="61"/>
    </location>
</feature>